<dbReference type="SUPFAM" id="SSF50475">
    <property type="entry name" value="FMN-binding split barrel"/>
    <property type="match status" value="1"/>
</dbReference>
<dbReference type="OMA" id="AQTPYCR"/>
<dbReference type="KEGG" id="tad:TRIADDRAFT_57327"/>
<dbReference type="InterPro" id="IPR012349">
    <property type="entry name" value="Split_barrel_FMN-bd"/>
</dbReference>
<keyword evidence="4 6" id="KW-0732">Signal</keyword>
<evidence type="ECO:0000259" key="7">
    <source>
        <dbReference type="Pfam" id="PF13883"/>
    </source>
</evidence>
<evidence type="ECO:0000256" key="6">
    <source>
        <dbReference type="SAM" id="SignalP"/>
    </source>
</evidence>
<dbReference type="Gene3D" id="2.30.110.10">
    <property type="entry name" value="Electron Transport, Fmn-binding Protein, Chain A"/>
    <property type="match status" value="1"/>
</dbReference>
<dbReference type="OrthoDB" id="46836at2759"/>
<evidence type="ECO:0000256" key="3">
    <source>
        <dbReference type="ARBA" id="ARBA00022525"/>
    </source>
</evidence>
<dbReference type="InParanoid" id="B3RZ50"/>
<evidence type="ECO:0000313" key="8">
    <source>
        <dbReference type="EMBL" id="EDV23781.1"/>
    </source>
</evidence>
<dbReference type="PANTHER" id="PTHR13343:SF17">
    <property type="entry name" value="CELLULAR REPRESSOR OF E1A-STIMULATED GENES, ISOFORM A"/>
    <property type="match status" value="1"/>
</dbReference>
<sequence length="196" mass="21710">MKLLCIIFIVQCTIFLASIVGKSSLQPPPFMQKVAMARYVVHQTNWSVISTISKPFDGIPFGNVESFSDGPIGNSSGIPYFYLSPFDFALKDIVQHPQVTATMTLSQTGYCFSKHYDPEDPRCARVTVMGNLVKVTKAKELQFSQHALFSRHPAMKSWPKGHHFAIYKINITAVVALDFFGGADIIPAATYFAAKP</sequence>
<accession>B3RZ50</accession>
<evidence type="ECO:0000256" key="5">
    <source>
        <dbReference type="ARBA" id="ARBA00023180"/>
    </source>
</evidence>
<dbReference type="FunCoup" id="B3RZ50">
    <property type="interactions" value="147"/>
</dbReference>
<dbReference type="InterPro" id="IPR055343">
    <property type="entry name" value="CREG_beta-barrel"/>
</dbReference>
<dbReference type="GO" id="GO:0005737">
    <property type="term" value="C:cytoplasm"/>
    <property type="evidence" value="ECO:0007669"/>
    <property type="project" value="UniProtKB-ARBA"/>
</dbReference>
<keyword evidence="5" id="KW-0325">Glycoprotein</keyword>
<dbReference type="RefSeq" id="XP_002113307.1">
    <property type="nucleotide sequence ID" value="XM_002113271.1"/>
</dbReference>
<evidence type="ECO:0000256" key="1">
    <source>
        <dbReference type="ARBA" id="ARBA00004613"/>
    </source>
</evidence>
<comment type="subcellular location">
    <subcellularLocation>
        <location evidence="1">Secreted</location>
    </subcellularLocation>
</comment>
<gene>
    <name evidence="8" type="ORF">TRIADDRAFT_57327</name>
</gene>
<dbReference type="GO" id="GO:0012505">
    <property type="term" value="C:endomembrane system"/>
    <property type="evidence" value="ECO:0007669"/>
    <property type="project" value="UniProtKB-ARBA"/>
</dbReference>
<dbReference type="PANTHER" id="PTHR13343">
    <property type="entry name" value="CREG1 PROTEIN"/>
    <property type="match status" value="1"/>
</dbReference>
<dbReference type="EMBL" id="DS985246">
    <property type="protein sequence ID" value="EDV23781.1"/>
    <property type="molecule type" value="Genomic_DNA"/>
</dbReference>
<dbReference type="GeneID" id="6754881"/>
<dbReference type="GO" id="GO:0005615">
    <property type="term" value="C:extracellular space"/>
    <property type="evidence" value="ECO:0000318"/>
    <property type="project" value="GO_Central"/>
</dbReference>
<keyword evidence="3" id="KW-0964">Secreted</keyword>
<keyword evidence="9" id="KW-1185">Reference proteome</keyword>
<dbReference type="Pfam" id="PF13883">
    <property type="entry name" value="CREG_beta-barrel"/>
    <property type="match status" value="1"/>
</dbReference>
<organism evidence="8 9">
    <name type="scientific">Trichoplax adhaerens</name>
    <name type="common">Trichoplax reptans</name>
    <dbReference type="NCBI Taxonomy" id="10228"/>
    <lineage>
        <taxon>Eukaryota</taxon>
        <taxon>Metazoa</taxon>
        <taxon>Placozoa</taxon>
        <taxon>Uniplacotomia</taxon>
        <taxon>Trichoplacea</taxon>
        <taxon>Trichoplacidae</taxon>
        <taxon>Trichoplax</taxon>
    </lineage>
</organism>
<dbReference type="Proteomes" id="UP000009022">
    <property type="component" value="Unassembled WGS sequence"/>
</dbReference>
<protein>
    <recommendedName>
        <fullName evidence="7">CREG-like beta-barrel domain-containing protein</fullName>
    </recommendedName>
</protein>
<evidence type="ECO:0000313" key="9">
    <source>
        <dbReference type="Proteomes" id="UP000009022"/>
    </source>
</evidence>
<feature type="chain" id="PRO_5002798423" description="CREG-like beta-barrel domain-containing protein" evidence="6">
    <location>
        <begin position="25"/>
        <end position="196"/>
    </location>
</feature>
<dbReference type="HOGENOM" id="CLU_083635_3_1_1"/>
<feature type="signal peptide" evidence="6">
    <location>
        <begin position="1"/>
        <end position="24"/>
    </location>
</feature>
<dbReference type="FunFam" id="2.30.110.10:FF:000004">
    <property type="entry name" value="Cellular repressor of E1A-stimulated genes 1"/>
    <property type="match status" value="1"/>
</dbReference>
<evidence type="ECO:0000256" key="2">
    <source>
        <dbReference type="ARBA" id="ARBA00009230"/>
    </source>
</evidence>
<dbReference type="eggNOG" id="KOG3374">
    <property type="taxonomic scope" value="Eukaryota"/>
</dbReference>
<name>B3RZ50_TRIAD</name>
<evidence type="ECO:0000256" key="4">
    <source>
        <dbReference type="ARBA" id="ARBA00022729"/>
    </source>
</evidence>
<dbReference type="PhylomeDB" id="B3RZ50"/>
<dbReference type="AlphaFoldDB" id="B3RZ50"/>
<reference evidence="8 9" key="1">
    <citation type="journal article" date="2008" name="Nature">
        <title>The Trichoplax genome and the nature of placozoans.</title>
        <authorList>
            <person name="Srivastava M."/>
            <person name="Begovic E."/>
            <person name="Chapman J."/>
            <person name="Putnam N.H."/>
            <person name="Hellsten U."/>
            <person name="Kawashima T."/>
            <person name="Kuo A."/>
            <person name="Mitros T."/>
            <person name="Salamov A."/>
            <person name="Carpenter M.L."/>
            <person name="Signorovitch A.Y."/>
            <person name="Moreno M.A."/>
            <person name="Kamm K."/>
            <person name="Grimwood J."/>
            <person name="Schmutz J."/>
            <person name="Shapiro H."/>
            <person name="Grigoriev I.V."/>
            <person name="Buss L.W."/>
            <person name="Schierwater B."/>
            <person name="Dellaporta S.L."/>
            <person name="Rokhsar D.S."/>
        </authorList>
    </citation>
    <scope>NUCLEOTIDE SEQUENCE [LARGE SCALE GENOMIC DNA]</scope>
    <source>
        <strain evidence="8 9">Grell-BS-1999</strain>
    </source>
</reference>
<feature type="domain" description="CREG-like beta-barrel" evidence="7">
    <location>
        <begin position="29"/>
        <end position="192"/>
    </location>
</feature>
<proteinExistence type="inferred from homology"/>
<comment type="similarity">
    <text evidence="2">Belongs to the CREG family.</text>
</comment>
<dbReference type="CTD" id="6754881"/>